<sequence length="49" mass="5362">MKISDWWVMVGVIIASLSMSQGQKMSKSQRIGSLSVCLIDTGQARIFSS</sequence>
<protein>
    <submittedName>
        <fullName evidence="1">Uncharacterized protein</fullName>
    </submittedName>
</protein>
<organism evidence="1 2">
    <name type="scientific">Rhodopirellula maiorica SM1</name>
    <dbReference type="NCBI Taxonomy" id="1265738"/>
    <lineage>
        <taxon>Bacteria</taxon>
        <taxon>Pseudomonadati</taxon>
        <taxon>Planctomycetota</taxon>
        <taxon>Planctomycetia</taxon>
        <taxon>Pirellulales</taxon>
        <taxon>Pirellulaceae</taxon>
        <taxon>Novipirellula</taxon>
    </lineage>
</organism>
<gene>
    <name evidence="1" type="ORF">RMSM_06299</name>
</gene>
<evidence type="ECO:0000313" key="1">
    <source>
        <dbReference type="EMBL" id="EMI16781.1"/>
    </source>
</evidence>
<evidence type="ECO:0000313" key="2">
    <source>
        <dbReference type="Proteomes" id="UP000011991"/>
    </source>
</evidence>
<comment type="caution">
    <text evidence="1">The sequence shown here is derived from an EMBL/GenBank/DDBJ whole genome shotgun (WGS) entry which is preliminary data.</text>
</comment>
<keyword evidence="2" id="KW-1185">Reference proteome</keyword>
<dbReference type="PATRIC" id="fig|1265738.3.peg.6280"/>
<dbReference type="AlphaFoldDB" id="M5RCK2"/>
<accession>M5RCK2</accession>
<dbReference type="Proteomes" id="UP000011991">
    <property type="component" value="Unassembled WGS sequence"/>
</dbReference>
<proteinExistence type="predicted"/>
<dbReference type="EMBL" id="ANOG01000912">
    <property type="protein sequence ID" value="EMI16781.1"/>
    <property type="molecule type" value="Genomic_DNA"/>
</dbReference>
<reference evidence="1 2" key="1">
    <citation type="journal article" date="2013" name="Mar. Genomics">
        <title>Expression of sulfatases in Rhodopirellula baltica and the diversity of sulfatases in the genus Rhodopirellula.</title>
        <authorList>
            <person name="Wegner C.E."/>
            <person name="Richter-Heitmann T."/>
            <person name="Klindworth A."/>
            <person name="Klockow C."/>
            <person name="Richter M."/>
            <person name="Achstetter T."/>
            <person name="Glockner F.O."/>
            <person name="Harder J."/>
        </authorList>
    </citation>
    <scope>NUCLEOTIDE SEQUENCE [LARGE SCALE GENOMIC DNA]</scope>
    <source>
        <strain evidence="1 2">SM1</strain>
    </source>
</reference>
<name>M5RCK2_9BACT</name>